<name>A0A1T5JV21_9BACT</name>
<dbReference type="Gene3D" id="1.10.606.20">
    <property type="match status" value="1"/>
</dbReference>
<dbReference type="InterPro" id="IPR052559">
    <property type="entry name" value="V-haloperoxidase"/>
</dbReference>
<dbReference type="EMBL" id="FUZU01000001">
    <property type="protein sequence ID" value="SKC55205.1"/>
    <property type="molecule type" value="Genomic_DNA"/>
</dbReference>
<gene>
    <name evidence="2" type="ORF">SAMN05660236_1514</name>
</gene>
<keyword evidence="3" id="KW-1185">Reference proteome</keyword>
<dbReference type="SUPFAM" id="SSF48317">
    <property type="entry name" value="Acid phosphatase/Vanadium-dependent haloperoxidase"/>
    <property type="match status" value="1"/>
</dbReference>
<evidence type="ECO:0000259" key="1">
    <source>
        <dbReference type="Pfam" id="PF01569"/>
    </source>
</evidence>
<reference evidence="2 3" key="1">
    <citation type="submission" date="2017-02" db="EMBL/GenBank/DDBJ databases">
        <authorList>
            <person name="Peterson S.W."/>
        </authorList>
    </citation>
    <scope>NUCLEOTIDE SEQUENCE [LARGE SCALE GENOMIC DNA]</scope>
    <source>
        <strain evidence="2 3">DSM 25262</strain>
    </source>
</reference>
<proteinExistence type="predicted"/>
<protein>
    <submittedName>
        <fullName evidence="2">PAP2 superfamily protein</fullName>
    </submittedName>
</protein>
<evidence type="ECO:0000313" key="2">
    <source>
        <dbReference type="EMBL" id="SKC55205.1"/>
    </source>
</evidence>
<dbReference type="Proteomes" id="UP000190961">
    <property type="component" value="Unassembled WGS sequence"/>
</dbReference>
<accession>A0A1T5JV21</accession>
<dbReference type="PANTHER" id="PTHR34599">
    <property type="entry name" value="PEROXIDASE-RELATED"/>
    <property type="match status" value="1"/>
</dbReference>
<sequence>MTPHKLFQSTNMSSSFRYYYIFLIVLFSLSISAQDRLSKTKTSAEPLHHAQRVLTSVIVHDIFSPPVSARIYVYAHISAYEILVKENPAYRSLLGQIEDFPSIPNPDKTVSIELASVYAFLQTGKSLIFSEKLLNDSIPAVIGIYKKQLPSKIYQASLVYGETVSDIIIEWTKKDHYAETRKLKRYNFLKGEGKWVATPPVYMAAIEPNWRMMRPFALDSASQFMPLPPAAFSKEKGSEFYKLAHHVYTTRNNLTPEQTDIANFWDCNPFAVNVHGHINYATKKLSPGGHWLSIACIAARKINADIAKTSAAYTLTSIALFDGFISCWDEKFRSNLIRPESYINAYIDESWTPLLQTPPFPEYTSGHSVISTASATVLSSFFGNDFSFVDTSEMEYGYKARTFSSFQQACNEAAISRLYGGIHYMPAIEQGQIQGEKIGKLVLRKINLIKN</sequence>
<organism evidence="2 3">
    <name type="scientific">Ohtaekwangia koreensis</name>
    <dbReference type="NCBI Taxonomy" id="688867"/>
    <lineage>
        <taxon>Bacteria</taxon>
        <taxon>Pseudomonadati</taxon>
        <taxon>Bacteroidota</taxon>
        <taxon>Cytophagia</taxon>
        <taxon>Cytophagales</taxon>
        <taxon>Fulvivirgaceae</taxon>
        <taxon>Ohtaekwangia</taxon>
    </lineage>
</organism>
<dbReference type="STRING" id="688867.SAMN05660236_1514"/>
<dbReference type="AlphaFoldDB" id="A0A1T5JV21"/>
<dbReference type="InterPro" id="IPR000326">
    <property type="entry name" value="PAP2/HPO"/>
</dbReference>
<dbReference type="PANTHER" id="PTHR34599:SF1">
    <property type="entry name" value="PHOSPHATIDIC ACID PHOSPHATASE TYPE 2_HALOPEROXIDASE DOMAIN-CONTAINING PROTEIN"/>
    <property type="match status" value="1"/>
</dbReference>
<evidence type="ECO:0000313" key="3">
    <source>
        <dbReference type="Proteomes" id="UP000190961"/>
    </source>
</evidence>
<dbReference type="CDD" id="cd03398">
    <property type="entry name" value="PAP2_haloperoxidase"/>
    <property type="match status" value="1"/>
</dbReference>
<dbReference type="Pfam" id="PF01569">
    <property type="entry name" value="PAP2"/>
    <property type="match status" value="1"/>
</dbReference>
<dbReference type="InterPro" id="IPR036938">
    <property type="entry name" value="PAP2/HPO_sf"/>
</dbReference>
<feature type="domain" description="Phosphatidic acid phosphatase type 2/haloperoxidase" evidence="1">
    <location>
        <begin position="315"/>
        <end position="443"/>
    </location>
</feature>